<dbReference type="EMBL" id="CP017480">
    <property type="protein sequence ID" value="APG04934.1"/>
    <property type="molecule type" value="Genomic_DNA"/>
</dbReference>
<dbReference type="AlphaFoldDB" id="A0A0G9HFA7"/>
<dbReference type="RefSeq" id="WP_046966060.1">
    <property type="nucleotide sequence ID" value="NZ_CP017480.1"/>
</dbReference>
<dbReference type="PATRIC" id="fig|1440763.5.peg.3007"/>
<evidence type="ECO:0000313" key="1">
    <source>
        <dbReference type="EMBL" id="APG04934.1"/>
    </source>
</evidence>
<keyword evidence="2" id="KW-1185">Reference proteome</keyword>
<dbReference type="STRING" id="1440763.BJI69_14225"/>
<gene>
    <name evidence="1" type="ORF">BJI69_14225</name>
</gene>
<sequence>MHDKVIDDLVGMARHFHRLVDESSATGAQAVKVTALGMSVMKTLFDVFEPSADQMGELRKRFDAVLAEHVGDAAKPAGSVH</sequence>
<name>A0A0G9HFA7_9GAMM</name>
<protein>
    <submittedName>
        <fullName evidence="1">Uncharacterized protein</fullName>
    </submittedName>
</protein>
<evidence type="ECO:0000313" key="2">
    <source>
        <dbReference type="Proteomes" id="UP000182987"/>
    </source>
</evidence>
<dbReference type="Proteomes" id="UP000182987">
    <property type="component" value="Chromosome"/>
</dbReference>
<accession>A0A0G9HFA7</accession>
<dbReference type="KEGG" id="lrz:BJI69_14225"/>
<proteinExistence type="predicted"/>
<organism evidence="1 2">
    <name type="scientific">Luteibacter rhizovicinus DSM 16549</name>
    <dbReference type="NCBI Taxonomy" id="1440763"/>
    <lineage>
        <taxon>Bacteria</taxon>
        <taxon>Pseudomonadati</taxon>
        <taxon>Pseudomonadota</taxon>
        <taxon>Gammaproteobacteria</taxon>
        <taxon>Lysobacterales</taxon>
        <taxon>Rhodanobacteraceae</taxon>
        <taxon>Luteibacter</taxon>
    </lineage>
</organism>
<reference evidence="2" key="1">
    <citation type="submission" date="2016-09" db="EMBL/GenBank/DDBJ databases">
        <authorList>
            <person name="Lysoe E."/>
        </authorList>
    </citation>
    <scope>NUCLEOTIDE SEQUENCE [LARGE SCALE GENOMIC DNA]</scope>
    <source>
        <strain evidence="2">LJ96T</strain>
    </source>
</reference>